<evidence type="ECO:0000259" key="2">
    <source>
        <dbReference type="Pfam" id="PF22827"/>
    </source>
</evidence>
<gene>
    <name evidence="3" type="ORF">SAMN05660895_1216</name>
</gene>
<keyword evidence="1" id="KW-0472">Membrane</keyword>
<dbReference type="RefSeq" id="WP_092458950.1">
    <property type="nucleotide sequence ID" value="NZ_FPCJ01000001.1"/>
</dbReference>
<dbReference type="OrthoDB" id="1466660at2"/>
<organism evidence="3 4">
    <name type="scientific">Thermoflavifilum thermophilum</name>
    <dbReference type="NCBI Taxonomy" id="1393122"/>
    <lineage>
        <taxon>Bacteria</taxon>
        <taxon>Pseudomonadati</taxon>
        <taxon>Bacteroidota</taxon>
        <taxon>Chitinophagia</taxon>
        <taxon>Chitinophagales</taxon>
        <taxon>Chitinophagaceae</taxon>
        <taxon>Thermoflavifilum</taxon>
    </lineage>
</organism>
<sequence length="273" mass="30328">MQFFATKRGRDVLNIIFSVGASIVIFGALAKIEHWGGLLGHALEAGMITETFVFLLMAFVPPEKQYHWDRLFPAVSEDIEDEELGQNGKLAPIAIGGGGHPVLNQMEQMMQEAEITPDVLKRLSDQFQRLGNTVSQLADVSQVILATQDYGLRLQQASEALSAMRQAYADAAQAATQFTQASEATRNFHEQIQTMTKNLSSLNAIYELELQDTNHHLKVMNQFYTQLASASQNLENSLEDTRKTQEQVALLAKNLTQLNKVYGNMLSALQIKA</sequence>
<dbReference type="STRING" id="1393122.SAMN05660895_1216"/>
<name>A0A1I7NB91_9BACT</name>
<keyword evidence="1" id="KW-1133">Transmembrane helix</keyword>
<dbReference type="Pfam" id="PF22827">
    <property type="entry name" value="GldL_N"/>
    <property type="match status" value="1"/>
</dbReference>
<feature type="domain" description="Gliding motility protein GldL-like N-terminal" evidence="2">
    <location>
        <begin position="16"/>
        <end position="77"/>
    </location>
</feature>
<keyword evidence="1" id="KW-0812">Transmembrane</keyword>
<keyword evidence="4" id="KW-1185">Reference proteome</keyword>
<feature type="transmembrane region" description="Helical" evidence="1">
    <location>
        <begin position="12"/>
        <end position="32"/>
    </location>
</feature>
<evidence type="ECO:0000313" key="3">
    <source>
        <dbReference type="EMBL" id="SFV31944.1"/>
    </source>
</evidence>
<dbReference type="AlphaFoldDB" id="A0A1I7NB91"/>
<protein>
    <submittedName>
        <fullName evidence="3">Gliding motility-associated protein GldL</fullName>
    </submittedName>
</protein>
<dbReference type="NCBIfam" id="TIGR03513">
    <property type="entry name" value="GldL_gliding"/>
    <property type="match status" value="1"/>
</dbReference>
<dbReference type="InterPro" id="IPR019852">
    <property type="entry name" value="Motility-assoc_prot_GldL"/>
</dbReference>
<evidence type="ECO:0000313" key="4">
    <source>
        <dbReference type="Proteomes" id="UP000199537"/>
    </source>
</evidence>
<dbReference type="InterPro" id="IPR055087">
    <property type="entry name" value="GldL-like_N"/>
</dbReference>
<proteinExistence type="predicted"/>
<reference evidence="4" key="1">
    <citation type="submission" date="2016-10" db="EMBL/GenBank/DDBJ databases">
        <authorList>
            <person name="Varghese N."/>
            <person name="Submissions S."/>
        </authorList>
    </citation>
    <scope>NUCLEOTIDE SEQUENCE [LARGE SCALE GENOMIC DNA]</scope>
    <source>
        <strain evidence="4">DSM 14807</strain>
    </source>
</reference>
<dbReference type="Proteomes" id="UP000199537">
    <property type="component" value="Unassembled WGS sequence"/>
</dbReference>
<evidence type="ECO:0000256" key="1">
    <source>
        <dbReference type="SAM" id="Phobius"/>
    </source>
</evidence>
<accession>A0A1I7NB91</accession>
<dbReference type="EMBL" id="FPCJ01000001">
    <property type="protein sequence ID" value="SFV31944.1"/>
    <property type="molecule type" value="Genomic_DNA"/>
</dbReference>